<dbReference type="Proteomes" id="UP001164743">
    <property type="component" value="Chromosome 16A"/>
</dbReference>
<sequence length="76" mass="8127">MAPPFSSALPSHALAHQHNDQPTSIRAHAKNRSSKQGSRFVTRPQHGSPTVGRSAGAIRFNLGVRLHPPPPSHAPL</sequence>
<dbReference type="RefSeq" id="XP_053027682.1">
    <property type="nucleotide sequence ID" value="XM_053164009.1"/>
</dbReference>
<evidence type="ECO:0000313" key="3">
    <source>
        <dbReference type="Proteomes" id="UP001164743"/>
    </source>
</evidence>
<dbReference type="EMBL" id="CP110436">
    <property type="protein sequence ID" value="WAQ92127.1"/>
    <property type="molecule type" value="Genomic_DNA"/>
</dbReference>
<gene>
    <name evidence="2" type="ORF">PtA15_16A32</name>
</gene>
<dbReference type="GeneID" id="77804893"/>
<name>A0ABY7DB10_9BASI</name>
<evidence type="ECO:0000256" key="1">
    <source>
        <dbReference type="SAM" id="MobiDB-lite"/>
    </source>
</evidence>
<keyword evidence="3" id="KW-1185">Reference proteome</keyword>
<proteinExistence type="predicted"/>
<reference evidence="2" key="1">
    <citation type="submission" date="2022-10" db="EMBL/GenBank/DDBJ databases">
        <title>Puccinia triticina Genome sequencing and assembly.</title>
        <authorList>
            <person name="Li C."/>
        </authorList>
    </citation>
    <scope>NUCLEOTIDE SEQUENCE</scope>
    <source>
        <strain evidence="2">Pt15</strain>
    </source>
</reference>
<evidence type="ECO:0000313" key="2">
    <source>
        <dbReference type="EMBL" id="WAQ92127.1"/>
    </source>
</evidence>
<accession>A0ABY7DB10</accession>
<feature type="region of interest" description="Disordered" evidence="1">
    <location>
        <begin position="1"/>
        <end position="55"/>
    </location>
</feature>
<protein>
    <submittedName>
        <fullName evidence="2">Uncharacterized protein</fullName>
    </submittedName>
</protein>
<organism evidence="2 3">
    <name type="scientific">Puccinia triticina</name>
    <dbReference type="NCBI Taxonomy" id="208348"/>
    <lineage>
        <taxon>Eukaryota</taxon>
        <taxon>Fungi</taxon>
        <taxon>Dikarya</taxon>
        <taxon>Basidiomycota</taxon>
        <taxon>Pucciniomycotina</taxon>
        <taxon>Pucciniomycetes</taxon>
        <taxon>Pucciniales</taxon>
        <taxon>Pucciniaceae</taxon>
        <taxon>Puccinia</taxon>
    </lineage>
</organism>